<dbReference type="Gene3D" id="2.40.70.10">
    <property type="entry name" value="Acid Proteases"/>
    <property type="match status" value="1"/>
</dbReference>
<dbReference type="RefSeq" id="XP_010495904.1">
    <property type="nucleotide sequence ID" value="XM_010497602.1"/>
</dbReference>
<dbReference type="GeneID" id="104773053"/>
<evidence type="ECO:0000313" key="1">
    <source>
        <dbReference type="Proteomes" id="UP000694864"/>
    </source>
</evidence>
<proteinExistence type="predicted"/>
<keyword evidence="1" id="KW-1185">Reference proteome</keyword>
<dbReference type="PANTHER" id="PTHR33067">
    <property type="entry name" value="RNA-DIRECTED DNA POLYMERASE-RELATED"/>
    <property type="match status" value="1"/>
</dbReference>
<protein>
    <submittedName>
        <fullName evidence="2">Uncharacterized protein LOC104773053</fullName>
    </submittedName>
</protein>
<dbReference type="CDD" id="cd00303">
    <property type="entry name" value="retropepsin_like"/>
    <property type="match status" value="1"/>
</dbReference>
<accession>A0ABM0Y5L8</accession>
<reference evidence="1" key="1">
    <citation type="journal article" date="2014" name="Nat. Commun.">
        <title>The emerging biofuel crop Camelina sativa retains a highly undifferentiated hexaploid genome structure.</title>
        <authorList>
            <person name="Kagale S."/>
            <person name="Koh C."/>
            <person name="Nixon J."/>
            <person name="Bollina V."/>
            <person name="Clarke W.E."/>
            <person name="Tuteja R."/>
            <person name="Spillane C."/>
            <person name="Robinson S.J."/>
            <person name="Links M.G."/>
            <person name="Clarke C."/>
            <person name="Higgins E.E."/>
            <person name="Huebert T."/>
            <person name="Sharpe A.G."/>
            <person name="Parkin I.A."/>
        </authorList>
    </citation>
    <scope>NUCLEOTIDE SEQUENCE [LARGE SCALE GENOMIC DNA]</scope>
    <source>
        <strain evidence="1">cv. DH55</strain>
    </source>
</reference>
<reference evidence="2" key="2">
    <citation type="submission" date="2025-08" db="UniProtKB">
        <authorList>
            <consortium name="RefSeq"/>
        </authorList>
    </citation>
    <scope>IDENTIFICATION</scope>
    <source>
        <tissue evidence="2">Leaf</tissue>
    </source>
</reference>
<evidence type="ECO:0000313" key="2">
    <source>
        <dbReference type="RefSeq" id="XP_010495904.1"/>
    </source>
</evidence>
<name>A0ABM0Y5L8_CAMSA</name>
<organism evidence="1 2">
    <name type="scientific">Camelina sativa</name>
    <name type="common">False flax</name>
    <name type="synonym">Myagrum sativum</name>
    <dbReference type="NCBI Taxonomy" id="90675"/>
    <lineage>
        <taxon>Eukaryota</taxon>
        <taxon>Viridiplantae</taxon>
        <taxon>Streptophyta</taxon>
        <taxon>Embryophyta</taxon>
        <taxon>Tracheophyta</taxon>
        <taxon>Spermatophyta</taxon>
        <taxon>Magnoliopsida</taxon>
        <taxon>eudicotyledons</taxon>
        <taxon>Gunneridae</taxon>
        <taxon>Pentapetalae</taxon>
        <taxon>rosids</taxon>
        <taxon>malvids</taxon>
        <taxon>Brassicales</taxon>
        <taxon>Brassicaceae</taxon>
        <taxon>Camelineae</taxon>
        <taxon>Camelina</taxon>
    </lineage>
</organism>
<gene>
    <name evidence="2" type="primary">LOC104773053</name>
</gene>
<dbReference type="Proteomes" id="UP000694864">
    <property type="component" value="Unplaced"/>
</dbReference>
<dbReference type="InterPro" id="IPR021109">
    <property type="entry name" value="Peptidase_aspartic_dom_sf"/>
</dbReference>
<dbReference type="PANTHER" id="PTHR33067:SF31">
    <property type="entry name" value="RNA-DIRECTED DNA POLYMERASE"/>
    <property type="match status" value="1"/>
</dbReference>
<sequence>MKVEKKFEDPGSFTLPCSLGFQIFTNNLCDIGASVSVMPLSIAKKLGFNDFKPFSFYLILADGIVRNPHVLLENLPIRVGKVEIPTDFVVLETDEESEDPLIHGRPF</sequence>